<name>A0A376D292_ECOLX</name>
<accession>A0A376D292</accession>
<gene>
    <name evidence="1" type="ORF">NCTC10767_02068</name>
</gene>
<protein>
    <submittedName>
        <fullName evidence="1">Hemolysin activator protein</fullName>
    </submittedName>
</protein>
<sequence length="41" mass="4548">MRYHTGCLYKKSPTGRSGTVWGAKGINLLMSTLQNRLVDHG</sequence>
<reference evidence="1 2" key="1">
    <citation type="submission" date="2018-06" db="EMBL/GenBank/DDBJ databases">
        <authorList>
            <consortium name="Pathogen Informatics"/>
            <person name="Doyle S."/>
        </authorList>
    </citation>
    <scope>NUCLEOTIDE SEQUENCE [LARGE SCALE GENOMIC DNA]</scope>
    <source>
        <strain evidence="1 2">NCTC10767</strain>
    </source>
</reference>
<evidence type="ECO:0000313" key="1">
    <source>
        <dbReference type="EMBL" id="STC80009.1"/>
    </source>
</evidence>
<dbReference type="EMBL" id="UFXW01000004">
    <property type="protein sequence ID" value="STC80009.1"/>
    <property type="molecule type" value="Genomic_DNA"/>
</dbReference>
<dbReference type="AlphaFoldDB" id="A0A376D292"/>
<dbReference type="Proteomes" id="UP000254647">
    <property type="component" value="Unassembled WGS sequence"/>
</dbReference>
<proteinExistence type="predicted"/>
<organism evidence="1 2">
    <name type="scientific">Escherichia coli</name>
    <dbReference type="NCBI Taxonomy" id="562"/>
    <lineage>
        <taxon>Bacteria</taxon>
        <taxon>Pseudomonadati</taxon>
        <taxon>Pseudomonadota</taxon>
        <taxon>Gammaproteobacteria</taxon>
        <taxon>Enterobacterales</taxon>
        <taxon>Enterobacteriaceae</taxon>
        <taxon>Escherichia</taxon>
    </lineage>
</organism>
<evidence type="ECO:0000313" key="2">
    <source>
        <dbReference type="Proteomes" id="UP000254647"/>
    </source>
</evidence>